<dbReference type="Proteomes" id="UP000622890">
    <property type="component" value="Unassembled WGS sequence"/>
</dbReference>
<comment type="caution">
    <text evidence="1">The sequence shown here is derived from an EMBL/GenBank/DDBJ whole genome shotgun (WGS) entry which is preliminary data.</text>
</comment>
<protein>
    <submittedName>
        <fullName evidence="1">Uncharacterized protein</fullName>
    </submittedName>
</protein>
<evidence type="ECO:0000313" key="1">
    <source>
        <dbReference type="EMBL" id="MBK4734593.1"/>
    </source>
</evidence>
<dbReference type="AlphaFoldDB" id="A0A934W6P0"/>
<gene>
    <name evidence="1" type="ORF">JJB74_08255</name>
</gene>
<dbReference type="RefSeq" id="WP_200591326.1">
    <property type="nucleotide sequence ID" value="NZ_JAEPBG010000002.1"/>
</dbReference>
<reference evidence="1" key="1">
    <citation type="submission" date="2021-01" db="EMBL/GenBank/DDBJ databases">
        <title>Genome sequence of strain Noviherbaspirillum sp. DKR-6.</title>
        <authorList>
            <person name="Chaudhary D.K."/>
        </authorList>
    </citation>
    <scope>NUCLEOTIDE SEQUENCE</scope>
    <source>
        <strain evidence="1">DKR-6</strain>
    </source>
</reference>
<keyword evidence="2" id="KW-1185">Reference proteome</keyword>
<dbReference type="EMBL" id="JAEPBG010000002">
    <property type="protein sequence ID" value="MBK4734593.1"/>
    <property type="molecule type" value="Genomic_DNA"/>
</dbReference>
<name>A0A934W6P0_9BURK</name>
<organism evidence="1 2">
    <name type="scientific">Noviherbaspirillum pedocola</name>
    <dbReference type="NCBI Taxonomy" id="2801341"/>
    <lineage>
        <taxon>Bacteria</taxon>
        <taxon>Pseudomonadati</taxon>
        <taxon>Pseudomonadota</taxon>
        <taxon>Betaproteobacteria</taxon>
        <taxon>Burkholderiales</taxon>
        <taxon>Oxalobacteraceae</taxon>
        <taxon>Noviherbaspirillum</taxon>
    </lineage>
</organism>
<sequence>MAQLSVGTETTPLELAAFFRQLDANDTVGGKQGNDGELVLYVNPGGRSRRLLPSLEERTVTRVAVEVVLQPLSDVAGAELALRHVQSALQRPNLVRVGDVSGPLGVLADLYGQSVKNSAAHVDVDPKSVGTWSHFVRETGLLEEGHGGAASPEGHLSEEQSRIVTSLLEKLRRLPGASSNSE</sequence>
<proteinExistence type="predicted"/>
<accession>A0A934W6P0</accession>
<evidence type="ECO:0000313" key="2">
    <source>
        <dbReference type="Proteomes" id="UP000622890"/>
    </source>
</evidence>